<dbReference type="Pfam" id="PF00188">
    <property type="entry name" value="CAP"/>
    <property type="match status" value="1"/>
</dbReference>
<dbReference type="Proteomes" id="UP001374579">
    <property type="component" value="Unassembled WGS sequence"/>
</dbReference>
<dbReference type="InterPro" id="IPR001283">
    <property type="entry name" value="CRISP-related"/>
</dbReference>
<reference evidence="2 3" key="1">
    <citation type="submission" date="2024-02" db="EMBL/GenBank/DDBJ databases">
        <title>Chromosome-scale genome assembly of the rough periwinkle Littorina saxatilis.</title>
        <authorList>
            <person name="De Jode A."/>
            <person name="Faria R."/>
            <person name="Formenti G."/>
            <person name="Sims Y."/>
            <person name="Smith T.P."/>
            <person name="Tracey A."/>
            <person name="Wood J.M.D."/>
            <person name="Zagrodzka Z.B."/>
            <person name="Johannesson K."/>
            <person name="Butlin R.K."/>
            <person name="Leder E.H."/>
        </authorList>
    </citation>
    <scope>NUCLEOTIDE SEQUENCE [LARGE SCALE GENOMIC DNA]</scope>
    <source>
        <strain evidence="2">Snail1</strain>
        <tissue evidence="2">Muscle</tissue>
    </source>
</reference>
<dbReference type="SUPFAM" id="SSF55797">
    <property type="entry name" value="PR-1-like"/>
    <property type="match status" value="1"/>
</dbReference>
<comment type="caution">
    <text evidence="2">The sequence shown here is derived from an EMBL/GenBank/DDBJ whole genome shotgun (WGS) entry which is preliminary data.</text>
</comment>
<accession>A0AAN9G7K6</accession>
<keyword evidence="3" id="KW-1185">Reference proteome</keyword>
<protein>
    <recommendedName>
        <fullName evidence="1">SCP domain-containing protein</fullName>
    </recommendedName>
</protein>
<dbReference type="PANTHER" id="PTHR10334">
    <property type="entry name" value="CYSTEINE-RICH SECRETORY PROTEIN-RELATED"/>
    <property type="match status" value="1"/>
</dbReference>
<dbReference type="SMART" id="SM00198">
    <property type="entry name" value="SCP"/>
    <property type="match status" value="1"/>
</dbReference>
<sequence length="293" mass="32166">MCGGVSSGVSEKDRELIVTQHNTLRSSVSPPASDMMRLRWDTELALVAEGWAETCNTYSDPPARRTVPGTWGELGQNMAVNGSSWSDVIHSWWQGKNDLDKVNGSYEQYVQVVWASTVRVGCGFADCGAFHVHVCNYAPSMNVREMTSPYRPGSSCQHCPHTCRDNLCDCGDQRCENLATLDPATCTCQCLQPFHRQPTCSLSCSDVEEASFCKHSSLVTCSRVHNMAVYCPWLCNVCPFGGHDYNSSSNNTNDNNNKVKTGSTSGSSRCCLGYGGLLVTCFWGVVFVTFRTI</sequence>
<evidence type="ECO:0000313" key="3">
    <source>
        <dbReference type="Proteomes" id="UP001374579"/>
    </source>
</evidence>
<dbReference type="PRINTS" id="PR00837">
    <property type="entry name" value="V5TPXLIKE"/>
</dbReference>
<dbReference type="AlphaFoldDB" id="A0AAN9G7K6"/>
<proteinExistence type="predicted"/>
<dbReference type="EMBL" id="JBAMIC010000012">
    <property type="protein sequence ID" value="KAK7098221.1"/>
    <property type="molecule type" value="Genomic_DNA"/>
</dbReference>
<organism evidence="2 3">
    <name type="scientific">Littorina saxatilis</name>
    <dbReference type="NCBI Taxonomy" id="31220"/>
    <lineage>
        <taxon>Eukaryota</taxon>
        <taxon>Metazoa</taxon>
        <taxon>Spiralia</taxon>
        <taxon>Lophotrochozoa</taxon>
        <taxon>Mollusca</taxon>
        <taxon>Gastropoda</taxon>
        <taxon>Caenogastropoda</taxon>
        <taxon>Littorinimorpha</taxon>
        <taxon>Littorinoidea</taxon>
        <taxon>Littorinidae</taxon>
        <taxon>Littorina</taxon>
    </lineage>
</organism>
<dbReference type="InterPro" id="IPR014044">
    <property type="entry name" value="CAP_dom"/>
</dbReference>
<evidence type="ECO:0000313" key="2">
    <source>
        <dbReference type="EMBL" id="KAK7098221.1"/>
    </source>
</evidence>
<feature type="domain" description="SCP" evidence="1">
    <location>
        <begin position="12"/>
        <end position="145"/>
    </location>
</feature>
<evidence type="ECO:0000259" key="1">
    <source>
        <dbReference type="SMART" id="SM00198"/>
    </source>
</evidence>
<name>A0AAN9G7K6_9CAEN</name>
<dbReference type="InterPro" id="IPR035940">
    <property type="entry name" value="CAP_sf"/>
</dbReference>
<dbReference type="Gene3D" id="3.40.33.10">
    <property type="entry name" value="CAP"/>
    <property type="match status" value="1"/>
</dbReference>
<gene>
    <name evidence="2" type="ORF">V1264_002565</name>
</gene>